<dbReference type="PANTHER" id="PTHR30283:SF4">
    <property type="entry name" value="PEROXIDE STRESS RESISTANCE PROTEIN YAAA"/>
    <property type="match status" value="1"/>
</dbReference>
<gene>
    <name evidence="2" type="ORF">DC083_01710</name>
</gene>
<dbReference type="AlphaFoldDB" id="A0A2U2AGZ7"/>
<dbReference type="GO" id="GO:0005829">
    <property type="term" value="C:cytosol"/>
    <property type="evidence" value="ECO:0007669"/>
    <property type="project" value="TreeGrafter"/>
</dbReference>
<name>A0A2U2AGZ7_9GAMM</name>
<protein>
    <recommendedName>
        <fullName evidence="1">UPF0246 protein DC083_01710</fullName>
    </recommendedName>
</protein>
<dbReference type="HAMAP" id="MF_00652">
    <property type="entry name" value="UPF0246"/>
    <property type="match status" value="1"/>
</dbReference>
<organism evidence="2 3">
    <name type="scientific">Ignatzschineria ureiclastica</name>
    <dbReference type="NCBI Taxonomy" id="472582"/>
    <lineage>
        <taxon>Bacteria</taxon>
        <taxon>Pseudomonadati</taxon>
        <taxon>Pseudomonadota</taxon>
        <taxon>Gammaproteobacteria</taxon>
        <taxon>Cardiobacteriales</taxon>
        <taxon>Ignatzschineriaceae</taxon>
        <taxon>Ignatzschineria</taxon>
    </lineage>
</organism>
<comment type="similarity">
    <text evidence="1">Belongs to the UPF0246 family.</text>
</comment>
<dbReference type="InterPro" id="IPR005583">
    <property type="entry name" value="YaaA"/>
</dbReference>
<proteinExistence type="inferred from homology"/>
<dbReference type="RefSeq" id="WP_109188538.1">
    <property type="nucleotide sequence ID" value="NZ_BMYA01000001.1"/>
</dbReference>
<accession>A0A2U2AGZ7</accession>
<sequence length="254" mass="29004">MLFLLSPAKMLDEHTPPPITSLDQPTLLEQSQQLINILRHYSASDLQTLMKISERIAVQNQERFAQFETPFNSQNAKPAIYLFNGDVYQGLSAYNLPEECIQFLNKHLAILSGLYGAVRPLDLIAPYRLEMGTPLPNEHGKNLYDFWGDTITEYLNDRIDETDAKVVINLASNEYFKAVRPEKLKARVVTPIFKDYSNGEYKVIGVYAKRARGLMTRFACENNITDLQDLKKFNLEGYAYKPNDVTGEIVFIRG</sequence>
<evidence type="ECO:0000256" key="1">
    <source>
        <dbReference type="HAMAP-Rule" id="MF_00652"/>
    </source>
</evidence>
<dbReference type="GO" id="GO:0033194">
    <property type="term" value="P:response to hydroperoxide"/>
    <property type="evidence" value="ECO:0007669"/>
    <property type="project" value="TreeGrafter"/>
</dbReference>
<evidence type="ECO:0000313" key="3">
    <source>
        <dbReference type="Proteomes" id="UP000245020"/>
    </source>
</evidence>
<dbReference type="OrthoDB" id="9777133at2"/>
<dbReference type="PANTHER" id="PTHR30283">
    <property type="entry name" value="PEROXIDE STRESS RESPONSE PROTEIN YAAA"/>
    <property type="match status" value="1"/>
</dbReference>
<comment type="caution">
    <text evidence="2">The sequence shown here is derived from an EMBL/GenBank/DDBJ whole genome shotgun (WGS) entry which is preliminary data.</text>
</comment>
<dbReference type="NCBIfam" id="NF002542">
    <property type="entry name" value="PRK02101.1-3"/>
    <property type="match status" value="1"/>
</dbReference>
<evidence type="ECO:0000313" key="2">
    <source>
        <dbReference type="EMBL" id="PWD81921.1"/>
    </source>
</evidence>
<dbReference type="Pfam" id="PF03883">
    <property type="entry name" value="H2O2_YaaD"/>
    <property type="match status" value="1"/>
</dbReference>
<keyword evidence="3" id="KW-1185">Reference proteome</keyword>
<dbReference type="EMBL" id="QEWQ01000001">
    <property type="protein sequence ID" value="PWD81921.1"/>
    <property type="molecule type" value="Genomic_DNA"/>
</dbReference>
<reference evidence="3" key="1">
    <citation type="submission" date="2018-05" db="EMBL/GenBank/DDBJ databases">
        <title>Ignatzschineria dubaiensis sp. nov., isolated from necrotic foot tissues of dromedaries (Camelus dromedarius) and associated maggots in Dubai, United Arab Emirates.</title>
        <authorList>
            <person name="Tsang C.C."/>
            <person name="Tang J.Y.M."/>
            <person name="Fong J.Y.H."/>
            <person name="Kinne J."/>
            <person name="Lee H.H."/>
            <person name="Joseph M."/>
            <person name="Jose S."/>
            <person name="Schuster R.K."/>
            <person name="Tang Y."/>
            <person name="Sivakumar S."/>
            <person name="Chen J.H.K."/>
            <person name="Teng J.L.L."/>
            <person name="Lau S.K.P."/>
            <person name="Wernery U."/>
            <person name="Woo P.C.Y."/>
        </authorList>
    </citation>
    <scope>NUCLEOTIDE SEQUENCE [LARGE SCALE GENOMIC DNA]</scope>
    <source>
        <strain evidence="3">KCTC 22644</strain>
    </source>
</reference>
<dbReference type="Proteomes" id="UP000245020">
    <property type="component" value="Unassembled WGS sequence"/>
</dbReference>